<name>A0AAV4LUG6_BABCB</name>
<keyword evidence="2" id="KW-0812">Transmembrane</keyword>
<keyword evidence="4" id="KW-1185">Reference proteome</keyword>
<dbReference type="EMBL" id="BPLF01000002">
    <property type="protein sequence ID" value="GIX63393.1"/>
    <property type="molecule type" value="Genomic_DNA"/>
</dbReference>
<dbReference type="GeneID" id="94194874"/>
<evidence type="ECO:0000313" key="4">
    <source>
        <dbReference type="Proteomes" id="UP001497744"/>
    </source>
</evidence>
<proteinExistence type="predicted"/>
<evidence type="ECO:0000256" key="2">
    <source>
        <dbReference type="SAM" id="Phobius"/>
    </source>
</evidence>
<evidence type="ECO:0000256" key="1">
    <source>
        <dbReference type="SAM" id="MobiDB-lite"/>
    </source>
</evidence>
<dbReference type="RefSeq" id="XP_067715462.1">
    <property type="nucleotide sequence ID" value="XM_067859361.1"/>
</dbReference>
<accession>A0AAV4LUG6</accession>
<feature type="transmembrane region" description="Helical" evidence="2">
    <location>
        <begin position="106"/>
        <end position="125"/>
    </location>
</feature>
<feature type="region of interest" description="Disordered" evidence="1">
    <location>
        <begin position="1"/>
        <end position="44"/>
    </location>
</feature>
<dbReference type="Proteomes" id="UP001497744">
    <property type="component" value="Unassembled WGS sequence"/>
</dbReference>
<protein>
    <submittedName>
        <fullName evidence="3">Uncharacterized protein</fullName>
    </submittedName>
</protein>
<organism evidence="3 4">
    <name type="scientific">Babesia caballi</name>
    <dbReference type="NCBI Taxonomy" id="5871"/>
    <lineage>
        <taxon>Eukaryota</taxon>
        <taxon>Sar</taxon>
        <taxon>Alveolata</taxon>
        <taxon>Apicomplexa</taxon>
        <taxon>Aconoidasida</taxon>
        <taxon>Piroplasmida</taxon>
        <taxon>Babesiidae</taxon>
        <taxon>Babesia</taxon>
    </lineage>
</organism>
<feature type="transmembrane region" description="Helical" evidence="2">
    <location>
        <begin position="145"/>
        <end position="166"/>
    </location>
</feature>
<evidence type="ECO:0000313" key="3">
    <source>
        <dbReference type="EMBL" id="GIX63393.1"/>
    </source>
</evidence>
<gene>
    <name evidence="3" type="ORF">BcabD6B2_28280</name>
</gene>
<feature type="compositionally biased region" description="Basic residues" evidence="1">
    <location>
        <begin position="1"/>
        <end position="11"/>
    </location>
</feature>
<dbReference type="AlphaFoldDB" id="A0AAV4LUG6"/>
<reference evidence="3 4" key="1">
    <citation type="submission" date="2021-06" db="EMBL/GenBank/DDBJ databases">
        <title>Genome sequence of Babesia caballi.</title>
        <authorList>
            <person name="Yamagishi J."/>
            <person name="Kidaka T."/>
            <person name="Ochi A."/>
        </authorList>
    </citation>
    <scope>NUCLEOTIDE SEQUENCE [LARGE SCALE GENOMIC DNA]</scope>
    <source>
        <strain evidence="3">USDA-D6B2</strain>
    </source>
</reference>
<comment type="caution">
    <text evidence="3">The sequence shown here is derived from an EMBL/GenBank/DDBJ whole genome shotgun (WGS) entry which is preliminary data.</text>
</comment>
<keyword evidence="2" id="KW-1133">Transmembrane helix</keyword>
<sequence>MSRQKAAHKSAKASEVKAVGATGQCGEPRVAEEGGGGGAGGMDTVRRERGKLLSEQVFSKRAPRYLGLKNGGDVRPPFLTVVNLTIVVPDGVKKPFEIAFTGTRTVALILQFLPFAVLCALPVEIRQDVEQHRRNAHKDEGTGFFLTWLSRPCGLIFVIFGRIWILEDAIIRVNKRFQSVGQLSYWTTGLPGEPCLQLAQLLFTDTGTVVPNMFKVPLEGLEVGDKDFERFSLNIISPSRNLFHLPKLISQVRNAFAHYPQYSSGNLPSILIQKLY</sequence>
<keyword evidence="2" id="KW-0472">Membrane</keyword>